<proteinExistence type="predicted"/>
<keyword evidence="2" id="KW-1185">Reference proteome</keyword>
<comment type="caution">
    <text evidence="1">The sequence shown here is derived from an EMBL/GenBank/DDBJ whole genome shotgun (WGS) entry which is preliminary data.</text>
</comment>
<evidence type="ECO:0000313" key="1">
    <source>
        <dbReference type="EMBL" id="GFU12521.1"/>
    </source>
</evidence>
<organism evidence="1 2">
    <name type="scientific">Nephila pilipes</name>
    <name type="common">Giant wood spider</name>
    <name type="synonym">Nephila maculata</name>
    <dbReference type="NCBI Taxonomy" id="299642"/>
    <lineage>
        <taxon>Eukaryota</taxon>
        <taxon>Metazoa</taxon>
        <taxon>Ecdysozoa</taxon>
        <taxon>Arthropoda</taxon>
        <taxon>Chelicerata</taxon>
        <taxon>Arachnida</taxon>
        <taxon>Araneae</taxon>
        <taxon>Araneomorphae</taxon>
        <taxon>Entelegynae</taxon>
        <taxon>Araneoidea</taxon>
        <taxon>Nephilidae</taxon>
        <taxon>Nephila</taxon>
    </lineage>
</organism>
<dbReference type="Proteomes" id="UP000887013">
    <property type="component" value="Unassembled WGS sequence"/>
</dbReference>
<reference evidence="1" key="1">
    <citation type="submission" date="2020-08" db="EMBL/GenBank/DDBJ databases">
        <title>Multicomponent nature underlies the extraordinary mechanical properties of spider dragline silk.</title>
        <authorList>
            <person name="Kono N."/>
            <person name="Nakamura H."/>
            <person name="Mori M."/>
            <person name="Yoshida Y."/>
            <person name="Ohtoshi R."/>
            <person name="Malay A.D."/>
            <person name="Moran D.A.P."/>
            <person name="Tomita M."/>
            <person name="Numata K."/>
            <person name="Arakawa K."/>
        </authorList>
    </citation>
    <scope>NUCLEOTIDE SEQUENCE</scope>
</reference>
<gene>
    <name evidence="1" type="primary">AVEN_25370_1</name>
    <name evidence="1" type="ORF">NPIL_455091</name>
</gene>
<dbReference type="EMBL" id="BMAW01078800">
    <property type="protein sequence ID" value="GFU12521.1"/>
    <property type="molecule type" value="Genomic_DNA"/>
</dbReference>
<accession>A0A8X6UB91</accession>
<evidence type="ECO:0000313" key="2">
    <source>
        <dbReference type="Proteomes" id="UP000887013"/>
    </source>
</evidence>
<protein>
    <submittedName>
        <fullName evidence="1">Retrotrans_gag domain-containing protein</fullName>
    </submittedName>
</protein>
<name>A0A8X6UB91_NEPPI</name>
<dbReference type="OrthoDB" id="6433236at2759"/>
<dbReference type="AlphaFoldDB" id="A0A8X6UB91"/>
<sequence length="122" mass="14232">MKGIAEDIYHTLLVKEIFATEDFIKWCNYIKDMKQKMIRRRNVEKLPNIVTVADMDEEPDLLFLVDRIVKEKVLGFSIIKRFFCQVQNRKETVSTKSCSLSRSAPLASLLRGSFRLMSQLSK</sequence>